<proteinExistence type="predicted"/>
<dbReference type="SUPFAM" id="SSF52540">
    <property type="entry name" value="P-loop containing nucleoside triphosphate hydrolases"/>
    <property type="match status" value="1"/>
</dbReference>
<protein>
    <submittedName>
        <fullName evidence="8">Sigma 54-interacting transcriptional regulator</fullName>
    </submittedName>
</protein>
<dbReference type="PANTHER" id="PTHR32071">
    <property type="entry name" value="TRANSCRIPTIONAL REGULATORY PROTEIN"/>
    <property type="match status" value="1"/>
</dbReference>
<dbReference type="Pfam" id="PF16697">
    <property type="entry name" value="Yop-YscD_cpl"/>
    <property type="match status" value="1"/>
</dbReference>
<evidence type="ECO:0000256" key="3">
    <source>
        <dbReference type="ARBA" id="ARBA00023015"/>
    </source>
</evidence>
<sequence>MDATIVAKGKYEVRGGALNITKGTGNKPSLEIGADTLVVGRNEACDLVLDDRKVSAVHMELVATERGVRVRDLGSRNGTFVGDTRIGEVFLTKPTSILCGDTLLEFSPNNPEQVNVPEAAEFGPLVGSSAGMRAVFERLRKAAPTELTVLITGETGTGKELVAQAIHGASERKNKPFVVVDCGSIPASLAESALFGHERGSFTGAIDKRISPFVEADGGTIFLDELGELPVDVQPKLLRALAEQRIKSVGSNSYRPVNVRVVAATRRDLVREVNDGNFRSDLYFRVAQIKIELPALRHRLEDIPALVRRMLTDMGDKQAYNRIPHDSLERLMRHDWPGNVRELRNVVAVALAFGKEGTLDVAQHLAPLTTTATDSTPTRGRTFQDAKRDVLARFERDYFTALYAECNGNVSEIGRRAAMERAHVRGYLRRHGIGTPDRIDKP</sequence>
<keyword evidence="2" id="KW-0067">ATP-binding</keyword>
<dbReference type="EMBL" id="CP089982">
    <property type="protein sequence ID" value="WXA91932.1"/>
    <property type="molecule type" value="Genomic_DNA"/>
</dbReference>
<feature type="domain" description="FHA" evidence="6">
    <location>
        <begin position="37"/>
        <end position="86"/>
    </location>
</feature>
<dbReference type="InterPro" id="IPR000253">
    <property type="entry name" value="FHA_dom"/>
</dbReference>
<dbReference type="RefSeq" id="WP_394831993.1">
    <property type="nucleotide sequence ID" value="NZ_CP089982.1"/>
</dbReference>
<dbReference type="PROSITE" id="PS00675">
    <property type="entry name" value="SIGMA54_INTERACT_1"/>
    <property type="match status" value="1"/>
</dbReference>
<evidence type="ECO:0000313" key="9">
    <source>
        <dbReference type="Proteomes" id="UP001379533"/>
    </source>
</evidence>
<evidence type="ECO:0000256" key="2">
    <source>
        <dbReference type="ARBA" id="ARBA00022840"/>
    </source>
</evidence>
<dbReference type="Pfam" id="PF00158">
    <property type="entry name" value="Sigma54_activat"/>
    <property type="match status" value="1"/>
</dbReference>
<dbReference type="InterPro" id="IPR002078">
    <property type="entry name" value="Sigma_54_int"/>
</dbReference>
<dbReference type="InterPro" id="IPR027417">
    <property type="entry name" value="P-loop_NTPase"/>
</dbReference>
<dbReference type="SUPFAM" id="SSF46689">
    <property type="entry name" value="Homeodomain-like"/>
    <property type="match status" value="1"/>
</dbReference>
<keyword evidence="4" id="KW-0238">DNA-binding</keyword>
<dbReference type="CDD" id="cd00009">
    <property type="entry name" value="AAA"/>
    <property type="match status" value="1"/>
</dbReference>
<dbReference type="InterPro" id="IPR032030">
    <property type="entry name" value="YscD_cytoplasmic_dom"/>
</dbReference>
<evidence type="ECO:0000313" key="8">
    <source>
        <dbReference type="EMBL" id="WXA91932.1"/>
    </source>
</evidence>
<dbReference type="InterPro" id="IPR003593">
    <property type="entry name" value="AAA+_ATPase"/>
</dbReference>
<dbReference type="InterPro" id="IPR058031">
    <property type="entry name" value="AAA_lid_NorR"/>
</dbReference>
<accession>A0ABZ2K011</accession>
<dbReference type="Pfam" id="PF25601">
    <property type="entry name" value="AAA_lid_14"/>
    <property type="match status" value="1"/>
</dbReference>
<keyword evidence="9" id="KW-1185">Reference proteome</keyword>
<dbReference type="Gene3D" id="1.10.8.60">
    <property type="match status" value="1"/>
</dbReference>
<dbReference type="SMART" id="SM00240">
    <property type="entry name" value="FHA"/>
    <property type="match status" value="1"/>
</dbReference>
<dbReference type="InterPro" id="IPR025943">
    <property type="entry name" value="Sigma_54_int_dom_ATP-bd_2"/>
</dbReference>
<dbReference type="PROSITE" id="PS50045">
    <property type="entry name" value="SIGMA54_INTERACT_4"/>
    <property type="match status" value="1"/>
</dbReference>
<evidence type="ECO:0000256" key="5">
    <source>
        <dbReference type="ARBA" id="ARBA00023163"/>
    </source>
</evidence>
<organism evidence="8 9">
    <name type="scientific">Pendulispora brunnea</name>
    <dbReference type="NCBI Taxonomy" id="2905690"/>
    <lineage>
        <taxon>Bacteria</taxon>
        <taxon>Pseudomonadati</taxon>
        <taxon>Myxococcota</taxon>
        <taxon>Myxococcia</taxon>
        <taxon>Myxococcales</taxon>
        <taxon>Sorangiineae</taxon>
        <taxon>Pendulisporaceae</taxon>
        <taxon>Pendulispora</taxon>
    </lineage>
</organism>
<dbReference type="PROSITE" id="PS00688">
    <property type="entry name" value="SIGMA54_INTERACT_3"/>
    <property type="match status" value="1"/>
</dbReference>
<dbReference type="InterPro" id="IPR025944">
    <property type="entry name" value="Sigma_54_int_dom_CS"/>
</dbReference>
<feature type="domain" description="Sigma-54 factor interaction" evidence="7">
    <location>
        <begin position="125"/>
        <end position="352"/>
    </location>
</feature>
<evidence type="ECO:0000256" key="4">
    <source>
        <dbReference type="ARBA" id="ARBA00023125"/>
    </source>
</evidence>
<keyword evidence="1" id="KW-0547">Nucleotide-binding</keyword>
<dbReference type="SMART" id="SM00382">
    <property type="entry name" value="AAA"/>
    <property type="match status" value="1"/>
</dbReference>
<dbReference type="Gene3D" id="3.40.50.300">
    <property type="entry name" value="P-loop containing nucleotide triphosphate hydrolases"/>
    <property type="match status" value="1"/>
</dbReference>
<dbReference type="SUPFAM" id="SSF49879">
    <property type="entry name" value="SMAD/FHA domain"/>
    <property type="match status" value="1"/>
</dbReference>
<gene>
    <name evidence="8" type="ORF">LZC95_36460</name>
</gene>
<evidence type="ECO:0000259" key="6">
    <source>
        <dbReference type="PROSITE" id="PS50006"/>
    </source>
</evidence>
<dbReference type="CDD" id="cd00060">
    <property type="entry name" value="FHA"/>
    <property type="match status" value="1"/>
</dbReference>
<keyword evidence="3" id="KW-0805">Transcription regulation</keyword>
<evidence type="ECO:0000256" key="1">
    <source>
        <dbReference type="ARBA" id="ARBA00022741"/>
    </source>
</evidence>
<dbReference type="Proteomes" id="UP001379533">
    <property type="component" value="Chromosome"/>
</dbReference>
<dbReference type="InterPro" id="IPR008984">
    <property type="entry name" value="SMAD_FHA_dom_sf"/>
</dbReference>
<reference evidence="8 9" key="1">
    <citation type="submission" date="2021-12" db="EMBL/GenBank/DDBJ databases">
        <title>Discovery of the Pendulisporaceae a myxobacterial family with distinct sporulation behavior and unique specialized metabolism.</title>
        <authorList>
            <person name="Garcia R."/>
            <person name="Popoff A."/>
            <person name="Bader C.D."/>
            <person name="Loehr J."/>
            <person name="Walesch S."/>
            <person name="Walt C."/>
            <person name="Boldt J."/>
            <person name="Bunk B."/>
            <person name="Haeckl F.J.F.P.J."/>
            <person name="Gunesch A.P."/>
            <person name="Birkelbach J."/>
            <person name="Nuebel U."/>
            <person name="Pietschmann T."/>
            <person name="Bach T."/>
            <person name="Mueller R."/>
        </authorList>
    </citation>
    <scope>NUCLEOTIDE SEQUENCE [LARGE SCALE GENOMIC DNA]</scope>
    <source>
        <strain evidence="8 9">MSr12523</strain>
    </source>
</reference>
<dbReference type="PROSITE" id="PS00676">
    <property type="entry name" value="SIGMA54_INTERACT_2"/>
    <property type="match status" value="1"/>
</dbReference>
<dbReference type="InterPro" id="IPR025662">
    <property type="entry name" value="Sigma_54_int_dom_ATP-bd_1"/>
</dbReference>
<dbReference type="PROSITE" id="PS50006">
    <property type="entry name" value="FHA_DOMAIN"/>
    <property type="match status" value="1"/>
</dbReference>
<evidence type="ECO:0000259" key="7">
    <source>
        <dbReference type="PROSITE" id="PS50045"/>
    </source>
</evidence>
<dbReference type="Gene3D" id="2.60.200.20">
    <property type="match status" value="1"/>
</dbReference>
<dbReference type="Gene3D" id="1.10.10.60">
    <property type="entry name" value="Homeodomain-like"/>
    <property type="match status" value="1"/>
</dbReference>
<dbReference type="InterPro" id="IPR009057">
    <property type="entry name" value="Homeodomain-like_sf"/>
</dbReference>
<name>A0ABZ2K011_9BACT</name>
<keyword evidence="5" id="KW-0804">Transcription</keyword>